<dbReference type="GO" id="GO:0045944">
    <property type="term" value="P:positive regulation of transcription by RNA polymerase II"/>
    <property type="evidence" value="ECO:0007669"/>
    <property type="project" value="TreeGrafter"/>
</dbReference>
<evidence type="ECO:0000256" key="2">
    <source>
        <dbReference type="ARBA" id="ARBA00023242"/>
    </source>
</evidence>
<dbReference type="Proteomes" id="UP000030651">
    <property type="component" value="Unassembled WGS sequence"/>
</dbReference>
<dbReference type="PROSITE" id="PS00463">
    <property type="entry name" value="ZN2_CY6_FUNGAL_1"/>
    <property type="match status" value="1"/>
</dbReference>
<dbReference type="PANTHER" id="PTHR37534">
    <property type="entry name" value="TRANSCRIPTIONAL ACTIVATOR PROTEIN UGA3"/>
    <property type="match status" value="1"/>
</dbReference>
<dbReference type="InterPro" id="IPR001138">
    <property type="entry name" value="Zn2Cys6_DnaBD"/>
</dbReference>
<dbReference type="GeneID" id="19265062"/>
<dbReference type="Pfam" id="PF00172">
    <property type="entry name" value="Zn_clus"/>
    <property type="match status" value="1"/>
</dbReference>
<dbReference type="GO" id="GO:0005634">
    <property type="term" value="C:nucleus"/>
    <property type="evidence" value="ECO:0007669"/>
    <property type="project" value="UniProtKB-SubCell"/>
</dbReference>
<evidence type="ECO:0000259" key="3">
    <source>
        <dbReference type="PROSITE" id="PS50048"/>
    </source>
</evidence>
<dbReference type="PANTHER" id="PTHR37534:SF49">
    <property type="entry name" value="LYSINE BIOSYNTHESIS REGULATORY PROTEIN LYS14"/>
    <property type="match status" value="1"/>
</dbReference>
<dbReference type="eggNOG" id="ENOG502QQBG">
    <property type="taxonomic scope" value="Eukaryota"/>
</dbReference>
<feature type="domain" description="Zn(2)-C6 fungal-type" evidence="3">
    <location>
        <begin position="14"/>
        <end position="42"/>
    </location>
</feature>
<dbReference type="Pfam" id="PF11951">
    <property type="entry name" value="Fungal_trans_2"/>
    <property type="match status" value="1"/>
</dbReference>
<organism evidence="4 5">
    <name type="scientific">Pestalotiopsis fici (strain W106-1 / CGMCC3.15140)</name>
    <dbReference type="NCBI Taxonomy" id="1229662"/>
    <lineage>
        <taxon>Eukaryota</taxon>
        <taxon>Fungi</taxon>
        <taxon>Dikarya</taxon>
        <taxon>Ascomycota</taxon>
        <taxon>Pezizomycotina</taxon>
        <taxon>Sordariomycetes</taxon>
        <taxon>Xylariomycetidae</taxon>
        <taxon>Amphisphaeriales</taxon>
        <taxon>Sporocadaceae</taxon>
        <taxon>Pestalotiopsis</taxon>
    </lineage>
</organism>
<dbReference type="HOGENOM" id="CLU_009030_3_0_1"/>
<dbReference type="GO" id="GO:0000981">
    <property type="term" value="F:DNA-binding transcription factor activity, RNA polymerase II-specific"/>
    <property type="evidence" value="ECO:0007669"/>
    <property type="project" value="InterPro"/>
</dbReference>
<evidence type="ECO:0000256" key="1">
    <source>
        <dbReference type="ARBA" id="ARBA00004123"/>
    </source>
</evidence>
<dbReference type="PROSITE" id="PS50048">
    <property type="entry name" value="ZN2_CY6_FUNGAL_2"/>
    <property type="match status" value="1"/>
</dbReference>
<dbReference type="InParanoid" id="W3XLV2"/>
<dbReference type="SMART" id="SM00066">
    <property type="entry name" value="GAL4"/>
    <property type="match status" value="1"/>
</dbReference>
<dbReference type="RefSeq" id="XP_007826821.1">
    <property type="nucleotide sequence ID" value="XM_007828630.1"/>
</dbReference>
<evidence type="ECO:0000313" key="4">
    <source>
        <dbReference type="EMBL" id="ETS86221.1"/>
    </source>
</evidence>
<protein>
    <recommendedName>
        <fullName evidence="3">Zn(2)-C6 fungal-type domain-containing protein</fullName>
    </recommendedName>
</protein>
<dbReference type="InterPro" id="IPR036864">
    <property type="entry name" value="Zn2-C6_fun-type_DNA-bd_sf"/>
</dbReference>
<dbReference type="Gene3D" id="4.10.240.10">
    <property type="entry name" value="Zn(2)-C6 fungal-type DNA-binding domain"/>
    <property type="match status" value="1"/>
</dbReference>
<dbReference type="AlphaFoldDB" id="W3XLV2"/>
<dbReference type="GO" id="GO:0008270">
    <property type="term" value="F:zinc ion binding"/>
    <property type="evidence" value="ECO:0007669"/>
    <property type="project" value="InterPro"/>
</dbReference>
<name>W3XLV2_PESFW</name>
<gene>
    <name evidence="4" type="ORF">PFICI_00049</name>
</gene>
<dbReference type="GO" id="GO:0000976">
    <property type="term" value="F:transcription cis-regulatory region binding"/>
    <property type="evidence" value="ECO:0007669"/>
    <property type="project" value="TreeGrafter"/>
</dbReference>
<reference evidence="5" key="1">
    <citation type="journal article" date="2015" name="BMC Genomics">
        <title>Genomic and transcriptomic analysis of the endophytic fungus Pestalotiopsis fici reveals its lifestyle and high potential for synthesis of natural products.</title>
        <authorList>
            <person name="Wang X."/>
            <person name="Zhang X."/>
            <person name="Liu L."/>
            <person name="Xiang M."/>
            <person name="Wang W."/>
            <person name="Sun X."/>
            <person name="Che Y."/>
            <person name="Guo L."/>
            <person name="Liu G."/>
            <person name="Guo L."/>
            <person name="Wang C."/>
            <person name="Yin W.B."/>
            <person name="Stadler M."/>
            <person name="Zhang X."/>
            <person name="Liu X."/>
        </authorList>
    </citation>
    <scope>NUCLEOTIDE SEQUENCE [LARGE SCALE GENOMIC DNA]</scope>
    <source>
        <strain evidence="5">W106-1 / CGMCC3.15140</strain>
    </source>
</reference>
<proteinExistence type="predicted"/>
<dbReference type="OrthoDB" id="3477330at2759"/>
<dbReference type="OMA" id="EGANIKW"/>
<accession>W3XLV2</accession>
<sequence length="621" mass="69855">MASVRTPRKKTFTGCWTCRSRRVKCDEQLPFCQRCRLFGVECEGYGVRLTWLLSDGEGQFQQDVDGNAVNTQSARTRRSMRSFENAEAWIAPQCSDSELDAMLERIDDCPIRSSRLERGLFSVFPLQRDSPCSQSNLNSCQSSSVQDPEESIDDLDTISINVTRKVTNLVASPLASSVPNRQTLHLKHGLTPLSQESEPRQLAVEDSGCALLDRVEQDRARSENHTPSLVQAGISSLPKPTRHLDSLETPSCEKRLIHHWVTFTSGKLVLVDEPHNPCRSMMLPMALKGVMMSPSESTADVAVFHAICAGAAYNLYELGGRSNEQDRALAWKHDEQAIHHLRHNLAQPDQHHTKSLAMAIMACITVEAISGTTGRWRTHLDGGIAYLTELRKTAIGLQISLAFQVHLIPMAILCGYSVPAELKSFLDDGAEKLEFSFPYYGISQSLLRNLDRINAFAVALDRNVPHSDLDRFELQLYLDFPPSADDPNPKEHSAIVHYMTQAFYYALLVHYQRSIRHSPLEQVQALVEKGIAQLELIEQATQDSAGSVMMWAPLVLGAECCSLGLQRRMSAWFQKKRRLGMRNVAVIEDMIKDLWEKRARGDLDADWQHLIAQEDFDVFRL</sequence>
<dbReference type="InterPro" id="IPR021858">
    <property type="entry name" value="Fun_TF"/>
</dbReference>
<dbReference type="CDD" id="cd00067">
    <property type="entry name" value="GAL4"/>
    <property type="match status" value="1"/>
</dbReference>
<comment type="subcellular location">
    <subcellularLocation>
        <location evidence="1">Nucleus</location>
    </subcellularLocation>
</comment>
<dbReference type="KEGG" id="pfy:PFICI_00049"/>
<keyword evidence="2" id="KW-0539">Nucleus</keyword>
<evidence type="ECO:0000313" key="5">
    <source>
        <dbReference type="Proteomes" id="UP000030651"/>
    </source>
</evidence>
<dbReference type="SUPFAM" id="SSF57701">
    <property type="entry name" value="Zn2/Cys6 DNA-binding domain"/>
    <property type="match status" value="1"/>
</dbReference>
<keyword evidence="5" id="KW-1185">Reference proteome</keyword>
<dbReference type="EMBL" id="KI912109">
    <property type="protein sequence ID" value="ETS86221.1"/>
    <property type="molecule type" value="Genomic_DNA"/>
</dbReference>